<gene>
    <name evidence="3" type="ORF">F4695_002328</name>
</gene>
<feature type="chain" id="PRO_5030714391" evidence="1">
    <location>
        <begin position="27"/>
        <end position="459"/>
    </location>
</feature>
<dbReference type="PROSITE" id="PS51318">
    <property type="entry name" value="TAT"/>
    <property type="match status" value="1"/>
</dbReference>
<proteinExistence type="predicted"/>
<evidence type="ECO:0000313" key="3">
    <source>
        <dbReference type="EMBL" id="MBB6508971.1"/>
    </source>
</evidence>
<protein>
    <submittedName>
        <fullName evidence="3">Putative secreted repeat protein (TIGR03808 family)</fullName>
    </submittedName>
</protein>
<dbReference type="InterPro" id="IPR006311">
    <property type="entry name" value="TAT_signal"/>
</dbReference>
<evidence type="ECO:0000259" key="2">
    <source>
        <dbReference type="Pfam" id="PF13229"/>
    </source>
</evidence>
<dbReference type="InterPro" id="IPR039448">
    <property type="entry name" value="Beta_helix"/>
</dbReference>
<dbReference type="RefSeq" id="WP_184654745.1">
    <property type="nucleotide sequence ID" value="NZ_JACHBU010000004.1"/>
</dbReference>
<dbReference type="InterPro" id="IPR012334">
    <property type="entry name" value="Pectin_lyas_fold"/>
</dbReference>
<dbReference type="SMART" id="SM00710">
    <property type="entry name" value="PbH1"/>
    <property type="match status" value="7"/>
</dbReference>
<keyword evidence="1" id="KW-0732">Signal</keyword>
<dbReference type="InterPro" id="IPR022444">
    <property type="entry name" value="Cofactor-bd_rpt"/>
</dbReference>
<dbReference type="InterPro" id="IPR006626">
    <property type="entry name" value="PbH1"/>
</dbReference>
<dbReference type="NCBIfam" id="TIGR03808">
    <property type="entry name" value="RR_plus_rpt_1"/>
    <property type="match status" value="1"/>
</dbReference>
<feature type="signal peptide" evidence="1">
    <location>
        <begin position="1"/>
        <end position="26"/>
    </location>
</feature>
<dbReference type="Pfam" id="PF13229">
    <property type="entry name" value="Beta_helix"/>
    <property type="match status" value="1"/>
</dbReference>
<dbReference type="Gene3D" id="2.160.20.10">
    <property type="entry name" value="Single-stranded right-handed beta-helix, Pectin lyase-like"/>
    <property type="match status" value="1"/>
</dbReference>
<dbReference type="NCBIfam" id="TIGR03807">
    <property type="entry name" value="RR_fam_repeat"/>
    <property type="match status" value="3"/>
</dbReference>
<dbReference type="InterPro" id="IPR022388">
    <property type="entry name" value="CHP03808"/>
</dbReference>
<organism evidence="3 4">
    <name type="scientific">Rhizobium soli</name>
    <dbReference type="NCBI Taxonomy" id="424798"/>
    <lineage>
        <taxon>Bacteria</taxon>
        <taxon>Pseudomonadati</taxon>
        <taxon>Pseudomonadota</taxon>
        <taxon>Alphaproteobacteria</taxon>
        <taxon>Hyphomicrobiales</taxon>
        <taxon>Rhizobiaceae</taxon>
        <taxon>Rhizobium/Agrobacterium group</taxon>
        <taxon>Rhizobium</taxon>
    </lineage>
</organism>
<evidence type="ECO:0000256" key="1">
    <source>
        <dbReference type="SAM" id="SignalP"/>
    </source>
</evidence>
<feature type="domain" description="Right handed beta helix" evidence="2">
    <location>
        <begin position="162"/>
        <end position="318"/>
    </location>
</feature>
<dbReference type="EMBL" id="JACHBU010000004">
    <property type="protein sequence ID" value="MBB6508971.1"/>
    <property type="molecule type" value="Genomic_DNA"/>
</dbReference>
<evidence type="ECO:0000313" key="4">
    <source>
        <dbReference type="Proteomes" id="UP000585437"/>
    </source>
</evidence>
<dbReference type="AlphaFoldDB" id="A0A7X0JK00"/>
<comment type="caution">
    <text evidence="3">The sequence shown here is derived from an EMBL/GenBank/DDBJ whole genome shotgun (WGS) entry which is preliminary data.</text>
</comment>
<name>A0A7X0JK00_9HYPH</name>
<dbReference type="SUPFAM" id="SSF51126">
    <property type="entry name" value="Pectin lyase-like"/>
    <property type="match status" value="1"/>
</dbReference>
<reference evidence="3 4" key="1">
    <citation type="submission" date="2020-08" db="EMBL/GenBank/DDBJ databases">
        <title>The Agave Microbiome: Exploring the role of microbial communities in plant adaptations to desert environments.</title>
        <authorList>
            <person name="Partida-Martinez L.P."/>
        </authorList>
    </citation>
    <scope>NUCLEOTIDE SEQUENCE [LARGE SCALE GENOMIC DNA]</scope>
    <source>
        <strain evidence="3 4">AS3.12</strain>
    </source>
</reference>
<sequence length="459" mass="47453">MISRRKMLGWGMTGAAVAALPLSALAAPASVSTVDLRGSIDARDHGVSPDGGDVSSRKLMALIEQAARQNKPVYLPPGDYRVSGLDLPDNTRLVGVSGASRLVYSGDGSFIRATAARRIELSNLVIDGGNRWLDDQTPALIHFSGIPDVSIDNCEILGARKSAIQLERCGGRIERSKISGATDYALYAVESTGLSVTGNSVFDCGNGGILIHRWEKGVDGSIVTANRIFRIGARNGGTGQYGNAINLFRAANVMVSGNHITDSAFSAIRANSSSNAQISGNQCFRSGETAIYSEFSFEGAVISGNTVDGAANGISVVNFNEGGRLSTISGNIVRNLSATGPYKLDGAIFGVGISAEADTAITGNVVENAAFWGLALGFGPYLRNVVAANNIVRGAKVGCAVSVAEGAGSTVISGNVFQDVKDGGVIGYRWTEAATGELGGTGDAAAAFPHLTVMENRVG</sequence>
<keyword evidence="4" id="KW-1185">Reference proteome</keyword>
<dbReference type="Proteomes" id="UP000585437">
    <property type="component" value="Unassembled WGS sequence"/>
</dbReference>
<dbReference type="InterPro" id="IPR011050">
    <property type="entry name" value="Pectin_lyase_fold/virulence"/>
</dbReference>
<accession>A0A7X0JK00</accession>